<dbReference type="EMBL" id="JAIWYP010000009">
    <property type="protein sequence ID" value="KAH3775174.1"/>
    <property type="molecule type" value="Genomic_DNA"/>
</dbReference>
<dbReference type="InterPro" id="IPR005135">
    <property type="entry name" value="Endo/exonuclease/phosphatase"/>
</dbReference>
<protein>
    <recommendedName>
        <fullName evidence="1">Endonuclease/exonuclease/phosphatase domain-containing protein</fullName>
    </recommendedName>
</protein>
<dbReference type="PANTHER" id="PTHR33776">
    <property type="entry name" value="ENDO/EXONUCLEASE/PHOSPHATASE DOMAIN-CONTAINING PROTEIN"/>
    <property type="match status" value="1"/>
</dbReference>
<reference evidence="2" key="1">
    <citation type="journal article" date="2019" name="bioRxiv">
        <title>The Genome of the Zebra Mussel, Dreissena polymorpha: A Resource for Invasive Species Research.</title>
        <authorList>
            <person name="McCartney M.A."/>
            <person name="Auch B."/>
            <person name="Kono T."/>
            <person name="Mallez S."/>
            <person name="Zhang Y."/>
            <person name="Obille A."/>
            <person name="Becker A."/>
            <person name="Abrahante J.E."/>
            <person name="Garbe J."/>
            <person name="Badalamenti J.P."/>
            <person name="Herman A."/>
            <person name="Mangelson H."/>
            <person name="Liachko I."/>
            <person name="Sullivan S."/>
            <person name="Sone E.D."/>
            <person name="Koren S."/>
            <person name="Silverstein K.A.T."/>
            <person name="Beckman K.B."/>
            <person name="Gohl D.M."/>
        </authorList>
    </citation>
    <scope>NUCLEOTIDE SEQUENCE</scope>
    <source>
        <strain evidence="2">Duluth1</strain>
        <tissue evidence="2">Whole animal</tissue>
    </source>
</reference>
<feature type="domain" description="Endonuclease/exonuclease/phosphatase" evidence="1">
    <location>
        <begin position="32"/>
        <end position="161"/>
    </location>
</feature>
<accession>A0A9D4IJC2</accession>
<dbReference type="Pfam" id="PF03372">
    <property type="entry name" value="Exo_endo_phos"/>
    <property type="match status" value="1"/>
</dbReference>
<comment type="caution">
    <text evidence="2">The sequence shown here is derived from an EMBL/GenBank/DDBJ whole genome shotgun (WGS) entry which is preliminary data.</text>
</comment>
<evidence type="ECO:0000313" key="2">
    <source>
        <dbReference type="EMBL" id="KAH3775174.1"/>
    </source>
</evidence>
<dbReference type="PANTHER" id="PTHR33776:SF3">
    <property type="entry name" value="PHD-TYPE DOMAIN-CONTAINING PROTEIN"/>
    <property type="match status" value="1"/>
</dbReference>
<evidence type="ECO:0000313" key="3">
    <source>
        <dbReference type="Proteomes" id="UP000828390"/>
    </source>
</evidence>
<name>A0A9D4IJC2_DREPO</name>
<dbReference type="InterPro" id="IPR036691">
    <property type="entry name" value="Endo/exonu/phosph_ase_sf"/>
</dbReference>
<proteinExistence type="predicted"/>
<keyword evidence="3" id="KW-1185">Reference proteome</keyword>
<dbReference type="SUPFAM" id="SSF56219">
    <property type="entry name" value="DNase I-like"/>
    <property type="match status" value="1"/>
</dbReference>
<reference evidence="2" key="2">
    <citation type="submission" date="2020-11" db="EMBL/GenBank/DDBJ databases">
        <authorList>
            <person name="McCartney M.A."/>
            <person name="Auch B."/>
            <person name="Kono T."/>
            <person name="Mallez S."/>
            <person name="Becker A."/>
            <person name="Gohl D.M."/>
            <person name="Silverstein K.A.T."/>
            <person name="Koren S."/>
            <person name="Bechman K.B."/>
            <person name="Herman A."/>
            <person name="Abrahante J.E."/>
            <person name="Garbe J."/>
        </authorList>
    </citation>
    <scope>NUCLEOTIDE SEQUENCE</scope>
    <source>
        <strain evidence="2">Duluth1</strain>
        <tissue evidence="2">Whole animal</tissue>
    </source>
</reference>
<dbReference type="GO" id="GO:0003824">
    <property type="term" value="F:catalytic activity"/>
    <property type="evidence" value="ECO:0007669"/>
    <property type="project" value="InterPro"/>
</dbReference>
<sequence length="164" mass="18923">MFKQILSHNLQMFVLQKLIYTKTRQNCIHYQHIIKLQDRNNSHGLACYIKRNMQCREIPVPDVTSLETLGVELNIPSSTFTFIVIYKPPKVAIADLLRDLQIIMKAIDNVQKTIILGDFNVDALAPESQPLKHLMQQFTFKFNHPGTTHNHGSCLDHVYLPKDI</sequence>
<organism evidence="2 3">
    <name type="scientific">Dreissena polymorpha</name>
    <name type="common">Zebra mussel</name>
    <name type="synonym">Mytilus polymorpha</name>
    <dbReference type="NCBI Taxonomy" id="45954"/>
    <lineage>
        <taxon>Eukaryota</taxon>
        <taxon>Metazoa</taxon>
        <taxon>Spiralia</taxon>
        <taxon>Lophotrochozoa</taxon>
        <taxon>Mollusca</taxon>
        <taxon>Bivalvia</taxon>
        <taxon>Autobranchia</taxon>
        <taxon>Heteroconchia</taxon>
        <taxon>Euheterodonta</taxon>
        <taxon>Imparidentia</taxon>
        <taxon>Neoheterodontei</taxon>
        <taxon>Myida</taxon>
        <taxon>Dreissenoidea</taxon>
        <taxon>Dreissenidae</taxon>
        <taxon>Dreissena</taxon>
    </lineage>
</organism>
<dbReference type="Proteomes" id="UP000828390">
    <property type="component" value="Unassembled WGS sequence"/>
</dbReference>
<gene>
    <name evidence="2" type="ORF">DPMN_176573</name>
</gene>
<evidence type="ECO:0000259" key="1">
    <source>
        <dbReference type="Pfam" id="PF03372"/>
    </source>
</evidence>
<dbReference type="Gene3D" id="3.60.10.10">
    <property type="entry name" value="Endonuclease/exonuclease/phosphatase"/>
    <property type="match status" value="1"/>
</dbReference>
<dbReference type="AlphaFoldDB" id="A0A9D4IJC2"/>